<keyword evidence="2" id="KW-0812">Transmembrane</keyword>
<evidence type="ECO:0000313" key="4">
    <source>
        <dbReference type="Proteomes" id="UP000190023"/>
    </source>
</evidence>
<name>A0A1T0B8M9_9PAST</name>
<reference evidence="3 4" key="1">
    <citation type="submission" date="2017-02" db="EMBL/GenBank/DDBJ databases">
        <title>Draft genome sequence of Haemophilus felis CCUG 31170 type strain.</title>
        <authorList>
            <person name="Engstrom-Jakobsson H."/>
            <person name="Salva-Serra F."/>
            <person name="Thorell K."/>
            <person name="Gonzales-Siles L."/>
            <person name="Karlsson R."/>
            <person name="Boulund F."/>
            <person name="Engstrand L."/>
            <person name="Kristiansson E."/>
            <person name="Moore E."/>
        </authorList>
    </citation>
    <scope>NUCLEOTIDE SEQUENCE [LARGE SCALE GENOMIC DNA]</scope>
    <source>
        <strain evidence="3 4">CCUG 31170</strain>
    </source>
</reference>
<feature type="transmembrane region" description="Helical" evidence="2">
    <location>
        <begin position="104"/>
        <end position="125"/>
    </location>
</feature>
<dbReference type="EMBL" id="MUYB01000007">
    <property type="protein sequence ID" value="OOS06560.1"/>
    <property type="molecule type" value="Genomic_DNA"/>
</dbReference>
<proteinExistence type="inferred from homology"/>
<accession>A0A1T0B8M9</accession>
<evidence type="ECO:0000256" key="2">
    <source>
        <dbReference type="SAM" id="Phobius"/>
    </source>
</evidence>
<dbReference type="STRING" id="123822.B0188_02195"/>
<feature type="transmembrane region" description="Helical" evidence="2">
    <location>
        <begin position="6"/>
        <end position="25"/>
    </location>
</feature>
<keyword evidence="2" id="KW-1133">Transmembrane helix</keyword>
<comment type="caution">
    <text evidence="3">The sequence shown here is derived from an EMBL/GenBank/DDBJ whole genome shotgun (WGS) entry which is preliminary data.</text>
</comment>
<keyword evidence="2" id="KW-0472">Membrane</keyword>
<dbReference type="GO" id="GO:0016020">
    <property type="term" value="C:membrane"/>
    <property type="evidence" value="ECO:0007669"/>
    <property type="project" value="InterPro"/>
</dbReference>
<dbReference type="Pfam" id="PF02325">
    <property type="entry name" value="CCB3_YggT"/>
    <property type="match status" value="2"/>
</dbReference>
<comment type="similarity">
    <text evidence="1">Belongs to the YggT family.</text>
</comment>
<evidence type="ECO:0008006" key="5">
    <source>
        <dbReference type="Google" id="ProtNLM"/>
    </source>
</evidence>
<gene>
    <name evidence="3" type="ORF">B0188_02195</name>
</gene>
<evidence type="ECO:0000313" key="3">
    <source>
        <dbReference type="EMBL" id="OOS06560.1"/>
    </source>
</evidence>
<dbReference type="InterPro" id="IPR003425">
    <property type="entry name" value="CCB3/YggT"/>
</dbReference>
<dbReference type="Proteomes" id="UP000190023">
    <property type="component" value="Unassembled WGS sequence"/>
</dbReference>
<dbReference type="AlphaFoldDB" id="A0A1T0B8M9"/>
<keyword evidence="4" id="KW-1185">Reference proteome</keyword>
<organism evidence="3 4">
    <name type="scientific">[Haemophilus] felis</name>
    <dbReference type="NCBI Taxonomy" id="123822"/>
    <lineage>
        <taxon>Bacteria</taxon>
        <taxon>Pseudomonadati</taxon>
        <taxon>Pseudomonadota</taxon>
        <taxon>Gammaproteobacteria</taxon>
        <taxon>Pasteurellales</taxon>
        <taxon>Pasteurellaceae</taxon>
    </lineage>
</organism>
<protein>
    <recommendedName>
        <fullName evidence="5">YggT family protein</fullName>
    </recommendedName>
</protein>
<dbReference type="OrthoDB" id="9806665at2"/>
<evidence type="ECO:0000256" key="1">
    <source>
        <dbReference type="ARBA" id="ARBA00010894"/>
    </source>
</evidence>
<sequence>MNTVQFVIFSVVDLLGFIFILRAWFQFSRVDFYHPLSQTLVKVTQPVLAPLRVFIPTIRNVDVAALVAAFILFTLKYPLIILLSGLSFSSENILANILLGIFELLRACGKAIIYVLLISAIMSWFNRSGNSLQYVLHQLTAPLLNPIRRILPNTGMIDFSPMILVFGLLFIDRLLSDLFPLYAYFVRLG</sequence>
<dbReference type="PANTHER" id="PTHR33219:SF14">
    <property type="entry name" value="PROTEIN COFACTOR ASSEMBLY OF COMPLEX C SUBUNIT B CCB3, CHLOROPLASTIC-RELATED"/>
    <property type="match status" value="1"/>
</dbReference>
<dbReference type="PANTHER" id="PTHR33219">
    <property type="entry name" value="YLMG HOMOLOG PROTEIN 2, CHLOROPLASTIC"/>
    <property type="match status" value="1"/>
</dbReference>
<feature type="transmembrane region" description="Helical" evidence="2">
    <location>
        <begin position="63"/>
        <end position="84"/>
    </location>
</feature>